<dbReference type="SMART" id="SM01193">
    <property type="entry name" value="Enolase_N"/>
    <property type="match status" value="1"/>
</dbReference>
<evidence type="ECO:0000256" key="10">
    <source>
        <dbReference type="PIRSR" id="PIRSR001400-1"/>
    </source>
</evidence>
<dbReference type="Gene3D" id="3.20.20.120">
    <property type="entry name" value="Enolase-like C-terminal domain"/>
    <property type="match status" value="1"/>
</dbReference>
<keyword evidence="7 9" id="KW-0324">Glycolysis</keyword>
<evidence type="ECO:0000256" key="5">
    <source>
        <dbReference type="ARBA" id="ARBA00022525"/>
    </source>
</evidence>
<feature type="binding site" evidence="9 12">
    <location>
        <position position="244"/>
    </location>
    <ligand>
        <name>Mg(2+)</name>
        <dbReference type="ChEBI" id="CHEBI:18420"/>
    </ligand>
</feature>
<dbReference type="PANTHER" id="PTHR11902">
    <property type="entry name" value="ENOLASE"/>
    <property type="match status" value="1"/>
</dbReference>
<reference evidence="16" key="1">
    <citation type="submission" date="2020-07" db="EMBL/GenBank/DDBJ databases">
        <title>Huge and variable diversity of episymbiotic CPR bacteria and DPANN archaea in groundwater ecosystems.</title>
        <authorList>
            <person name="He C.Y."/>
            <person name="Keren R."/>
            <person name="Whittaker M."/>
            <person name="Farag I.F."/>
            <person name="Doudna J."/>
            <person name="Cate J.H.D."/>
            <person name="Banfield J.F."/>
        </authorList>
    </citation>
    <scope>NUCLEOTIDE SEQUENCE</scope>
    <source>
        <strain evidence="15">NC_groundwater_191_Ag_S-0.1um_45_8</strain>
        <strain evidence="16">NC_groundwater_418_Ag_B-0.1um_45_10</strain>
    </source>
</reference>
<dbReference type="InterPro" id="IPR020809">
    <property type="entry name" value="Enolase_CS"/>
</dbReference>
<dbReference type="InterPro" id="IPR036849">
    <property type="entry name" value="Enolase-like_C_sf"/>
</dbReference>
<feature type="binding site" evidence="9">
    <location>
        <position position="386"/>
    </location>
    <ligand>
        <name>(2R)-2-phosphoglycerate</name>
        <dbReference type="ChEBI" id="CHEBI:58289"/>
    </ligand>
</feature>
<comment type="cofactor">
    <cofactor evidence="12">
        <name>Mg(2+)</name>
        <dbReference type="ChEBI" id="CHEBI:18420"/>
    </cofactor>
    <text evidence="12">Mg(2+) is required for catalysis and for stabilizing the dimer.</text>
</comment>
<keyword evidence="9" id="KW-0963">Cytoplasm</keyword>
<dbReference type="PRINTS" id="PR00148">
    <property type="entry name" value="ENOLASE"/>
</dbReference>
<dbReference type="GO" id="GO:0000015">
    <property type="term" value="C:phosphopyruvate hydratase complex"/>
    <property type="evidence" value="ECO:0007669"/>
    <property type="project" value="InterPro"/>
</dbReference>
<feature type="domain" description="Enolase C-terminal TIM barrel" evidence="13">
    <location>
        <begin position="142"/>
        <end position="410"/>
    </location>
</feature>
<evidence type="ECO:0000256" key="6">
    <source>
        <dbReference type="ARBA" id="ARBA00022842"/>
    </source>
</evidence>
<dbReference type="GO" id="GO:0004634">
    <property type="term" value="F:phosphopyruvate hydratase activity"/>
    <property type="evidence" value="ECO:0007669"/>
    <property type="project" value="UniProtKB-UniRule"/>
</dbReference>
<keyword evidence="5 9" id="KW-0964">Secreted</keyword>
<evidence type="ECO:0000256" key="4">
    <source>
        <dbReference type="ARBA" id="ARBA00017068"/>
    </source>
</evidence>
<feature type="binding site" evidence="9 12">
    <location>
        <position position="285"/>
    </location>
    <ligand>
        <name>Mg(2+)</name>
        <dbReference type="ChEBI" id="CHEBI:18420"/>
    </ligand>
</feature>
<evidence type="ECO:0000259" key="14">
    <source>
        <dbReference type="SMART" id="SM01193"/>
    </source>
</evidence>
<accession>A0A931YDM1</accession>
<proteinExistence type="inferred from homology"/>
<feature type="binding site" evidence="9">
    <location>
        <position position="365"/>
    </location>
    <ligand>
        <name>(2R)-2-phosphoglycerate</name>
        <dbReference type="ChEBI" id="CHEBI:58289"/>
    </ligand>
</feature>
<feature type="domain" description="Enolase N-terminal" evidence="14">
    <location>
        <begin position="4"/>
        <end position="133"/>
    </location>
</feature>
<dbReference type="Pfam" id="PF00113">
    <property type="entry name" value="Enolase_C"/>
    <property type="match status" value="1"/>
</dbReference>
<feature type="binding site" evidence="9">
    <location>
        <position position="364"/>
    </location>
    <ligand>
        <name>(2R)-2-phosphoglycerate</name>
        <dbReference type="ChEBI" id="CHEBI:58289"/>
    </ligand>
</feature>
<evidence type="ECO:0000256" key="3">
    <source>
        <dbReference type="ARBA" id="ARBA00012058"/>
    </source>
</evidence>
<feature type="binding site" evidence="11">
    <location>
        <position position="285"/>
    </location>
    <ligand>
        <name>substrate</name>
    </ligand>
</feature>
<organism evidence="16 17">
    <name type="scientific">Candidatus Sungiibacteriota bacterium</name>
    <dbReference type="NCBI Taxonomy" id="2750080"/>
    <lineage>
        <taxon>Bacteria</taxon>
        <taxon>Candidatus Sungiibacteriota</taxon>
    </lineage>
</organism>
<evidence type="ECO:0000313" key="17">
    <source>
        <dbReference type="Proteomes" id="UP000709672"/>
    </source>
</evidence>
<dbReference type="SUPFAM" id="SSF51604">
    <property type="entry name" value="Enolase C-terminal domain-like"/>
    <property type="match status" value="1"/>
</dbReference>
<feature type="binding site" evidence="9">
    <location>
        <position position="166"/>
    </location>
    <ligand>
        <name>(2R)-2-phosphoglycerate</name>
        <dbReference type="ChEBI" id="CHEBI:58289"/>
    </ligand>
</feature>
<dbReference type="InterPro" id="IPR020811">
    <property type="entry name" value="Enolase_N"/>
</dbReference>
<evidence type="ECO:0000313" key="16">
    <source>
        <dbReference type="EMBL" id="MBI2466010.1"/>
    </source>
</evidence>
<protein>
    <recommendedName>
        <fullName evidence="4 9">Enolase</fullName>
        <ecNumber evidence="3 9">4.2.1.11</ecNumber>
    </recommendedName>
    <alternativeName>
        <fullName evidence="9">2-phospho-D-glycerate hydro-lyase</fullName>
    </alternativeName>
    <alternativeName>
        <fullName evidence="9">2-phosphoglycerate dehydratase</fullName>
    </alternativeName>
</protein>
<dbReference type="SFLD" id="SFLDF00002">
    <property type="entry name" value="enolase"/>
    <property type="match status" value="1"/>
</dbReference>
<evidence type="ECO:0000256" key="7">
    <source>
        <dbReference type="ARBA" id="ARBA00023152"/>
    </source>
</evidence>
<evidence type="ECO:0000256" key="8">
    <source>
        <dbReference type="ARBA" id="ARBA00023239"/>
    </source>
</evidence>
<dbReference type="GO" id="GO:0005576">
    <property type="term" value="C:extracellular region"/>
    <property type="evidence" value="ECO:0007669"/>
    <property type="project" value="UniProtKB-SubCell"/>
</dbReference>
<dbReference type="SUPFAM" id="SSF54826">
    <property type="entry name" value="Enolase N-terminal domain-like"/>
    <property type="match status" value="1"/>
</dbReference>
<keyword evidence="9 12" id="KW-0479">Metal-binding</keyword>
<name>A0A931YDM1_9BACT</name>
<evidence type="ECO:0000313" key="15">
    <source>
        <dbReference type="EMBL" id="MBI2052454.1"/>
    </source>
</evidence>
<dbReference type="InterPro" id="IPR029017">
    <property type="entry name" value="Enolase-like_N"/>
</dbReference>
<keyword evidence="8 9" id="KW-0456">Lyase</keyword>
<dbReference type="Proteomes" id="UP000709672">
    <property type="component" value="Unassembled WGS sequence"/>
</dbReference>
<dbReference type="EMBL" id="JACPHQ010000025">
    <property type="protein sequence ID" value="MBI2466010.1"/>
    <property type="molecule type" value="Genomic_DNA"/>
</dbReference>
<dbReference type="SFLD" id="SFLDS00001">
    <property type="entry name" value="Enolase"/>
    <property type="match status" value="1"/>
</dbReference>
<feature type="binding site" evidence="9 12">
    <location>
        <position position="310"/>
    </location>
    <ligand>
        <name>Mg(2+)</name>
        <dbReference type="ChEBI" id="CHEBI:18420"/>
    </ligand>
</feature>
<dbReference type="Pfam" id="PF03952">
    <property type="entry name" value="Enolase_N"/>
    <property type="match status" value="1"/>
</dbReference>
<keyword evidence="6 9" id="KW-0460">Magnesium</keyword>
<evidence type="ECO:0000256" key="9">
    <source>
        <dbReference type="HAMAP-Rule" id="MF_00318"/>
    </source>
</evidence>
<dbReference type="EC" id="4.2.1.11" evidence="3 9"/>
<feature type="binding site" evidence="11">
    <location>
        <position position="158"/>
    </location>
    <ligand>
        <name>substrate</name>
    </ligand>
</feature>
<dbReference type="InterPro" id="IPR000941">
    <property type="entry name" value="Enolase"/>
</dbReference>
<sequence length="410" mass="44787">MSKITQIRAREILDSRGNPTLEVTAASEDVSASFSVPSGASIGSHEALEKRDGDKKRFRGLGVLGTVKTIDEIVSPALTGLDPANQKKIDAALLQLDGTANKTNLGGNTIIGVSIACAKLAARTQKKEVFEHLRSLADIKPSRSTPLLYMNLVNGGKHAQSQLAFQEYHVVPLTDDVETALDWGTKIQHELKEKIVESLGATSANYGDEGGFVPSAAEIKKPLELLLQILEEHKLSDKVKLALDVAASSFYNQGQYEFNGQNHSADEFLDFYGTLINSFPILSIEDPFYEEDFKRFAQLLLYKQVKVVGDDLTVTNPARLKEAITQKSIDTIIIKPNQIGTLTETLETMRLARANNIECIVSHRSGETSDDFIADLAFAFGAFGLKAGAPHGGERVVKYNRLLEITKIIS</sequence>
<comment type="similarity">
    <text evidence="2 9">Belongs to the enolase family.</text>
</comment>
<feature type="binding site" evidence="9">
    <location>
        <position position="335"/>
    </location>
    <ligand>
        <name>(2R)-2-phosphoglycerate</name>
        <dbReference type="ChEBI" id="CHEBI:58289"/>
    </ligand>
</feature>
<dbReference type="EMBL" id="JACOYY010000063">
    <property type="protein sequence ID" value="MBI2052454.1"/>
    <property type="molecule type" value="Genomic_DNA"/>
</dbReference>
<comment type="catalytic activity">
    <reaction evidence="9">
        <text>(2R)-2-phosphoglycerate = phosphoenolpyruvate + H2O</text>
        <dbReference type="Rhea" id="RHEA:10164"/>
        <dbReference type="ChEBI" id="CHEBI:15377"/>
        <dbReference type="ChEBI" id="CHEBI:58289"/>
        <dbReference type="ChEBI" id="CHEBI:58702"/>
        <dbReference type="EC" id="4.2.1.11"/>
    </reaction>
</comment>
<comment type="cofactor">
    <cofactor evidence="9">
        <name>Mg(2+)</name>
        <dbReference type="ChEBI" id="CHEBI:18420"/>
    </cofactor>
    <text evidence="9">Binds a second Mg(2+) ion via substrate during catalysis.</text>
</comment>
<dbReference type="GO" id="GO:0006096">
    <property type="term" value="P:glycolytic process"/>
    <property type="evidence" value="ECO:0007669"/>
    <property type="project" value="UniProtKB-UniRule"/>
</dbReference>
<comment type="pathway">
    <text evidence="1 9">Carbohydrate degradation; glycolysis; pyruvate from D-glyceraldehyde 3-phosphate: step 4/5.</text>
</comment>
<dbReference type="PANTHER" id="PTHR11902:SF1">
    <property type="entry name" value="ENOLASE"/>
    <property type="match status" value="1"/>
</dbReference>
<evidence type="ECO:0000259" key="13">
    <source>
        <dbReference type="SMART" id="SM01192"/>
    </source>
</evidence>
<dbReference type="Gene3D" id="3.30.390.10">
    <property type="entry name" value="Enolase-like, N-terminal domain"/>
    <property type="match status" value="1"/>
</dbReference>
<evidence type="ECO:0000256" key="2">
    <source>
        <dbReference type="ARBA" id="ARBA00009604"/>
    </source>
</evidence>
<dbReference type="HAMAP" id="MF_00318">
    <property type="entry name" value="Enolase"/>
    <property type="match status" value="1"/>
</dbReference>
<feature type="binding site" evidence="11">
    <location>
        <position position="167"/>
    </location>
    <ligand>
        <name>substrate</name>
    </ligand>
</feature>
<dbReference type="SFLD" id="SFLDG00178">
    <property type="entry name" value="enolase"/>
    <property type="match status" value="1"/>
</dbReference>
<comment type="function">
    <text evidence="9">Catalyzes the reversible conversion of 2-phosphoglycerate (2-PG) into phosphoenolpyruvate (PEP). It is essential for the degradation of carbohydrates via glycolysis.</text>
</comment>
<dbReference type="GO" id="GO:0009986">
    <property type="term" value="C:cell surface"/>
    <property type="evidence" value="ECO:0007669"/>
    <property type="project" value="UniProtKB-SubCell"/>
</dbReference>
<dbReference type="InterPro" id="IPR020810">
    <property type="entry name" value="Enolase_C"/>
</dbReference>
<feature type="binding site" evidence="11">
    <location>
        <position position="310"/>
    </location>
    <ligand>
        <name>substrate</name>
    </ligand>
</feature>
<gene>
    <name evidence="9 16" type="primary">eno</name>
    <name evidence="15" type="ORF">HYT38_02120</name>
    <name evidence="16" type="ORF">HYV66_02140</name>
</gene>
<comment type="subcellular location">
    <subcellularLocation>
        <location evidence="9">Cytoplasm</location>
    </subcellularLocation>
    <subcellularLocation>
        <location evidence="9">Secreted</location>
    </subcellularLocation>
    <subcellularLocation>
        <location evidence="9">Cell surface</location>
    </subcellularLocation>
    <text evidence="9">Fractions of enolase are present in both the cytoplasm and on the cell surface.</text>
</comment>
<dbReference type="PIRSF" id="PIRSF001400">
    <property type="entry name" value="Enolase"/>
    <property type="match status" value="1"/>
</dbReference>
<evidence type="ECO:0000256" key="12">
    <source>
        <dbReference type="PIRSR" id="PIRSR001400-3"/>
    </source>
</evidence>
<feature type="active site" description="Proton acceptor" evidence="9 10">
    <location>
        <position position="335"/>
    </location>
</feature>
<dbReference type="SMART" id="SM01192">
    <property type="entry name" value="Enolase_C"/>
    <property type="match status" value="1"/>
</dbReference>
<dbReference type="AlphaFoldDB" id="A0A931YDM1"/>
<evidence type="ECO:0000256" key="1">
    <source>
        <dbReference type="ARBA" id="ARBA00005031"/>
    </source>
</evidence>
<comment type="caution">
    <text evidence="16">The sequence shown here is derived from an EMBL/GenBank/DDBJ whole genome shotgun (WGS) entry which is preliminary data.</text>
</comment>
<dbReference type="Proteomes" id="UP000786662">
    <property type="component" value="Unassembled WGS sequence"/>
</dbReference>
<feature type="binding site" evidence="11">
    <location>
        <position position="386"/>
    </location>
    <ligand>
        <name>substrate</name>
    </ligand>
</feature>
<feature type="active site" description="Proton donor" evidence="9 10">
    <location>
        <position position="209"/>
    </location>
</feature>
<dbReference type="PROSITE" id="PS00164">
    <property type="entry name" value="ENOLASE"/>
    <property type="match status" value="1"/>
</dbReference>
<feature type="binding site" evidence="11">
    <location>
        <begin position="362"/>
        <end position="365"/>
    </location>
    <ligand>
        <name>substrate</name>
    </ligand>
</feature>
<evidence type="ECO:0000256" key="11">
    <source>
        <dbReference type="PIRSR" id="PIRSR001400-2"/>
    </source>
</evidence>
<dbReference type="GO" id="GO:0000287">
    <property type="term" value="F:magnesium ion binding"/>
    <property type="evidence" value="ECO:0007669"/>
    <property type="project" value="UniProtKB-UniRule"/>
</dbReference>